<feature type="region of interest" description="Disordered" evidence="4">
    <location>
        <begin position="43"/>
        <end position="73"/>
    </location>
</feature>
<dbReference type="SMART" id="SM00229">
    <property type="entry name" value="RasGEFN"/>
    <property type="match status" value="1"/>
</dbReference>
<feature type="region of interest" description="Disordered" evidence="4">
    <location>
        <begin position="210"/>
        <end position="301"/>
    </location>
</feature>
<organism evidence="7 8">
    <name type="scientific">Pararge aegeria aegeria</name>
    <dbReference type="NCBI Taxonomy" id="348720"/>
    <lineage>
        <taxon>Eukaryota</taxon>
        <taxon>Metazoa</taxon>
        <taxon>Ecdysozoa</taxon>
        <taxon>Arthropoda</taxon>
        <taxon>Hexapoda</taxon>
        <taxon>Insecta</taxon>
        <taxon>Pterygota</taxon>
        <taxon>Neoptera</taxon>
        <taxon>Endopterygota</taxon>
        <taxon>Lepidoptera</taxon>
        <taxon>Glossata</taxon>
        <taxon>Ditrysia</taxon>
        <taxon>Papilionoidea</taxon>
        <taxon>Nymphalidae</taxon>
        <taxon>Satyrinae</taxon>
        <taxon>Satyrini</taxon>
        <taxon>Parargina</taxon>
        <taxon>Pararge</taxon>
    </lineage>
</organism>
<dbReference type="SUPFAM" id="SSF48366">
    <property type="entry name" value="Ras GEF"/>
    <property type="match status" value="1"/>
</dbReference>
<dbReference type="InterPro" id="IPR019804">
    <property type="entry name" value="Ras_G-nucl-exch_fac_CS"/>
</dbReference>
<comment type="caution">
    <text evidence="7">The sequence shown here is derived from an EMBL/GenBank/DDBJ whole genome shotgun (WGS) entry which is preliminary data.</text>
</comment>
<dbReference type="InterPro" id="IPR008937">
    <property type="entry name" value="Ras-like_GEF"/>
</dbReference>
<dbReference type="PROSITE" id="PS00720">
    <property type="entry name" value="RASGEF"/>
    <property type="match status" value="1"/>
</dbReference>
<dbReference type="AlphaFoldDB" id="A0A8S4SNE8"/>
<feature type="compositionally biased region" description="Polar residues" evidence="4">
    <location>
        <begin position="487"/>
        <end position="520"/>
    </location>
</feature>
<evidence type="ECO:0000256" key="2">
    <source>
        <dbReference type="ARBA" id="ARBA00083313"/>
    </source>
</evidence>
<dbReference type="InterPro" id="IPR023578">
    <property type="entry name" value="Ras_GEF_dom_sf"/>
</dbReference>
<dbReference type="OrthoDB" id="25179at2759"/>
<dbReference type="PROSITE" id="PS50009">
    <property type="entry name" value="RASGEF_CAT"/>
    <property type="match status" value="1"/>
</dbReference>
<evidence type="ECO:0000256" key="4">
    <source>
        <dbReference type="SAM" id="MobiDB-lite"/>
    </source>
</evidence>
<dbReference type="PANTHER" id="PTHR23113:SF224">
    <property type="entry name" value="RAP GUANINE NUCLEOTIDE EXCHANGE FACTOR 1"/>
    <property type="match status" value="1"/>
</dbReference>
<dbReference type="FunFam" id="1.10.840.10:FF:000009">
    <property type="entry name" value="rap guanine nucleotide exchange factor 1"/>
    <property type="match status" value="1"/>
</dbReference>
<dbReference type="Gene3D" id="1.10.840.10">
    <property type="entry name" value="Ras guanine-nucleotide exchange factors catalytic domain"/>
    <property type="match status" value="1"/>
</dbReference>
<dbReference type="InterPro" id="IPR000651">
    <property type="entry name" value="Ras-like_Gua-exchang_fac_N"/>
</dbReference>
<feature type="compositionally biased region" description="Pro residues" evidence="4">
    <location>
        <begin position="521"/>
        <end position="530"/>
    </location>
</feature>
<dbReference type="CDD" id="cd00155">
    <property type="entry name" value="RasGEF"/>
    <property type="match status" value="1"/>
</dbReference>
<gene>
    <name evidence="7" type="primary">jg2868</name>
    <name evidence="7" type="ORF">PAEG_LOCUS25704</name>
</gene>
<feature type="compositionally biased region" description="Polar residues" evidence="4">
    <location>
        <begin position="604"/>
        <end position="621"/>
    </location>
</feature>
<protein>
    <recommendedName>
        <fullName evidence="2">CRK SH3-binding GNRP</fullName>
    </recommendedName>
</protein>
<dbReference type="Pfam" id="PF00617">
    <property type="entry name" value="RasGEF"/>
    <property type="match status" value="1"/>
</dbReference>
<evidence type="ECO:0000259" key="5">
    <source>
        <dbReference type="PROSITE" id="PS50009"/>
    </source>
</evidence>
<dbReference type="InterPro" id="IPR001895">
    <property type="entry name" value="RASGEF_cat_dom"/>
</dbReference>
<reference evidence="7" key="1">
    <citation type="submission" date="2022-03" db="EMBL/GenBank/DDBJ databases">
        <authorList>
            <person name="Lindestad O."/>
        </authorList>
    </citation>
    <scope>NUCLEOTIDE SEQUENCE</scope>
</reference>
<proteinExistence type="predicted"/>
<dbReference type="GO" id="GO:0005886">
    <property type="term" value="C:plasma membrane"/>
    <property type="evidence" value="ECO:0007669"/>
    <property type="project" value="TreeGrafter"/>
</dbReference>
<sequence>MVAENEVCGETGSGHRGSLRGANKLARRARSFKDDLLERISNMRSPAQPPHPPHLASNIRSHSPLSPKPRNMGAKTVTAEEGEITPAKELERLVKEVTFGLKHFSDVITKRKLEMLPDNGTIVFESIANIHKAIKPYCSRSPALMSAVKRLCTALAMLIRLCDEVTVVSLRGDADDSEIEVSTAALSPEHVSSVVKAVTSAVEEVAGLAQQHMTRPALSPRSALVSPRASTQRNSLPDIPLTPKELSQLTGEPGMESSGVRASHSSESILDAPDSPPPKPARPNRKIELAPPLPPKRKSANENSLLGLSIDRLSLQSHSSGSLDSMLNVSNDEDRNAHDSMNHEVFVTAPNSDLVEFGRDRLASITSDESETPPELPAKTRRNIRADMQQFFPNVEIRKTPPFSIHDARPHTLAEHNHQRPPPLPLKKKHIMAYMEMFGNCSHTNAHPPINLEAPPDMFRHSIHTYNLTSAQHSSAGTISVGHHQVQRSMASSLTVQHLSTPPLSGSEDSVSMKTSSRTSPVPPEPPALPPKINKSKQISMNSSNELLPPPSPRPSSHNSSADESMLNNVSSDDLYISSTSPGKFPVDDEDLDRLVQPMPSPVPSQRSESSTEPTAVTADENTTSIADPDDIVLQTEVSGWLLLKGTNKDGPEVRGGHPDALIVLATKATKDFAYQEAFLATYRTWVSPSELVHKLVRRAHHYRPRPHELRSTLSLLTRVVADLTMSDLDRALMQEIMEFIYWLVEREELPISKALRQILVDKQKQLHFQNTNNRYEYDLPCYGIVSLRRDTLLDFKASELAEQMTLLDSALFVRITTAEVLSWPRDQSEERSPNLTRFTEHFNKMSYWARSRILEQDEARERERYANKVLKVMKALRKLNNFNSYLALVSALDCPPVRRLGWPRAVVDTLKDHVALIDSSHSFRAYRLALGETQPPCIPYIGLFLQDLTFVHVGNPDLLPDGSINFTKRWQQYTIMENMKRFHKEQYKFKKNERIQAMFNEFDDVLSEETMWQISEKIKPRGGRSRNPSAPSPPAAVPPPAATAAAT</sequence>
<dbReference type="GO" id="GO:0007265">
    <property type="term" value="P:Ras protein signal transduction"/>
    <property type="evidence" value="ECO:0007669"/>
    <property type="project" value="TreeGrafter"/>
</dbReference>
<feature type="compositionally biased region" description="Pro residues" evidence="4">
    <location>
        <begin position="1031"/>
        <end position="1042"/>
    </location>
</feature>
<feature type="region of interest" description="Disordered" evidence="4">
    <location>
        <begin position="476"/>
        <end position="621"/>
    </location>
</feature>
<name>A0A8S4SNE8_9NEOP</name>
<dbReference type="InterPro" id="IPR036964">
    <property type="entry name" value="RASGEF_cat_dom_sf"/>
</dbReference>
<dbReference type="PANTHER" id="PTHR23113">
    <property type="entry name" value="GUANINE NUCLEOTIDE EXCHANGE FACTOR"/>
    <property type="match status" value="1"/>
</dbReference>
<feature type="compositionally biased region" description="Polar residues" evidence="4">
    <location>
        <begin position="562"/>
        <end position="582"/>
    </location>
</feature>
<dbReference type="PROSITE" id="PS50212">
    <property type="entry name" value="RASGEF_NTER"/>
    <property type="match status" value="1"/>
</dbReference>
<keyword evidence="8" id="KW-1185">Reference proteome</keyword>
<dbReference type="Gene3D" id="1.20.870.10">
    <property type="entry name" value="Son of sevenless (SoS) protein Chain: S domain 1"/>
    <property type="match status" value="1"/>
</dbReference>
<feature type="domain" description="Ras-GEF" evidence="5">
    <location>
        <begin position="797"/>
        <end position="1022"/>
    </location>
</feature>
<dbReference type="EMBL" id="CAKXAJ010026348">
    <property type="protein sequence ID" value="CAH2267130.1"/>
    <property type="molecule type" value="Genomic_DNA"/>
</dbReference>
<dbReference type="Proteomes" id="UP000838756">
    <property type="component" value="Unassembled WGS sequence"/>
</dbReference>
<evidence type="ECO:0000256" key="3">
    <source>
        <dbReference type="PROSITE-ProRule" id="PRU00168"/>
    </source>
</evidence>
<keyword evidence="1 3" id="KW-0344">Guanine-nucleotide releasing factor</keyword>
<evidence type="ECO:0000256" key="1">
    <source>
        <dbReference type="ARBA" id="ARBA00022658"/>
    </source>
</evidence>
<dbReference type="SMART" id="SM00147">
    <property type="entry name" value="RasGEF"/>
    <property type="match status" value="1"/>
</dbReference>
<accession>A0A8S4SNE8</accession>
<feature type="domain" description="N-terminal Ras-GEF" evidence="6">
    <location>
        <begin position="650"/>
        <end position="768"/>
    </location>
</feature>
<feature type="region of interest" description="Disordered" evidence="4">
    <location>
        <begin position="1017"/>
        <end position="1048"/>
    </location>
</feature>
<evidence type="ECO:0000259" key="6">
    <source>
        <dbReference type="PROSITE" id="PS50212"/>
    </source>
</evidence>
<dbReference type="GO" id="GO:0005085">
    <property type="term" value="F:guanyl-nucleotide exchange factor activity"/>
    <property type="evidence" value="ECO:0007669"/>
    <property type="project" value="UniProtKB-KW"/>
</dbReference>
<feature type="region of interest" description="Disordered" evidence="4">
    <location>
        <begin position="1"/>
        <end position="25"/>
    </location>
</feature>
<evidence type="ECO:0000313" key="7">
    <source>
        <dbReference type="EMBL" id="CAH2267130.1"/>
    </source>
</evidence>
<evidence type="ECO:0000313" key="8">
    <source>
        <dbReference type="Proteomes" id="UP000838756"/>
    </source>
</evidence>
<dbReference type="Pfam" id="PF00618">
    <property type="entry name" value="RasGEF_N"/>
    <property type="match status" value="1"/>
</dbReference>